<feature type="coiled-coil region" evidence="1">
    <location>
        <begin position="289"/>
        <end position="323"/>
    </location>
</feature>
<dbReference type="Gene3D" id="3.40.50.300">
    <property type="entry name" value="P-loop containing nucleotide triphosphate hydrolases"/>
    <property type="match status" value="1"/>
</dbReference>
<dbReference type="SUPFAM" id="SSF52540">
    <property type="entry name" value="P-loop containing nucleoside triphosphate hydrolases"/>
    <property type="match status" value="1"/>
</dbReference>
<keyword evidence="1" id="KW-0175">Coiled coil</keyword>
<sequence length="668" mass="77573">MSKLIINKLTYTIITQDDMKYGATIPFKNGLNIIYGPNSVGKTSIITGIIYGLGAEKGLGIFKTIQNPFKPEFYNSIDGKNIRTSYLLLEISNGKEPVTIFRYIKGDELHLAAVKYCSADEFFKTEEVTKLIVSGEGVFSENGFQNFLFNFIGLKQVELPTYDNKLSKLYFENILPLFFVEQRAGWSQIQARQVTRYNIKDVKKVAFEYVFGLDRFNLHLTVIKVRELETRIKKFKDELYQKEENLLIIANAEKSEDIPIVNTNSIGKTSIYDYIKYLQGKYNAESEFINQLSSQNKEYEESNEKLRDSLKTLDYQYRKASEKVEKISIEISGYESYIDRISANKYKNKQLKKIKELSTDLNIKTCPVCEAKLQTKQDDECILCHSELSKKISSPEQNLAFLEDEENTFKKVIKQRILDRRKILEQRNVISDKIKEYESQLEHQTKTFAGKEFAELRKRILDADSTHKEMEKYSRIAQRWEDLKPLRRDITISNIELEKLNEEVSQYKQTSNDEAIINSITNHVQSNVTSLGLFKGNQTLIRSIKVDGNDNYTPYLDNYDIYNISSSSDNIRIILSYYLSLLQTSIKFKNLDSINFPNVLILDEPKQQNLDNDSLIDCVSVIENISSDDAQVILTTYSELESDRKKFEKHIIYEMKNKTDYLLKRITK</sequence>
<proteinExistence type="predicted"/>
<evidence type="ECO:0000313" key="2">
    <source>
        <dbReference type="EMBL" id="MBN7815172.1"/>
    </source>
</evidence>
<evidence type="ECO:0000256" key="1">
    <source>
        <dbReference type="SAM" id="Coils"/>
    </source>
</evidence>
<dbReference type="Proteomes" id="UP000664480">
    <property type="component" value="Unassembled WGS sequence"/>
</dbReference>
<reference evidence="2 3" key="1">
    <citation type="submission" date="2021-03" db="EMBL/GenBank/DDBJ databases">
        <title>novel species isolated from a fishpond in China.</title>
        <authorList>
            <person name="Lu H."/>
            <person name="Cai Z."/>
        </authorList>
    </citation>
    <scope>NUCLEOTIDE SEQUENCE [LARGE SCALE GENOMIC DNA]</scope>
    <source>
        <strain evidence="2 3">YJ13C</strain>
    </source>
</reference>
<dbReference type="EMBL" id="JAFKCU010000002">
    <property type="protein sequence ID" value="MBN7815172.1"/>
    <property type="molecule type" value="Genomic_DNA"/>
</dbReference>
<comment type="caution">
    <text evidence="2">The sequence shown here is derived from an EMBL/GenBank/DDBJ whole genome shotgun (WGS) entry which is preliminary data.</text>
</comment>
<dbReference type="RefSeq" id="WP_206585863.1">
    <property type="nucleotide sequence ID" value="NZ_JAFKCU010000002.1"/>
</dbReference>
<dbReference type="InterPro" id="IPR027417">
    <property type="entry name" value="P-loop_NTPase"/>
</dbReference>
<evidence type="ECO:0000313" key="3">
    <source>
        <dbReference type="Proteomes" id="UP000664480"/>
    </source>
</evidence>
<name>A0ABS3CDJ8_9BACT</name>
<gene>
    <name evidence="2" type="ORF">J0A69_07030</name>
</gene>
<protein>
    <submittedName>
        <fullName evidence="2">AAA family ATPase</fullName>
    </submittedName>
</protein>
<organism evidence="2 3">
    <name type="scientific">Algoriphagus pacificus</name>
    <dbReference type="NCBI Taxonomy" id="2811234"/>
    <lineage>
        <taxon>Bacteria</taxon>
        <taxon>Pseudomonadati</taxon>
        <taxon>Bacteroidota</taxon>
        <taxon>Cytophagia</taxon>
        <taxon>Cytophagales</taxon>
        <taxon>Cyclobacteriaceae</taxon>
        <taxon>Algoriphagus</taxon>
    </lineage>
</organism>
<accession>A0ABS3CDJ8</accession>
<keyword evidence="3" id="KW-1185">Reference proteome</keyword>